<evidence type="ECO:0008006" key="3">
    <source>
        <dbReference type="Google" id="ProtNLM"/>
    </source>
</evidence>
<reference evidence="1 2" key="1">
    <citation type="submission" date="2019-07" db="EMBL/GenBank/DDBJ databases">
        <title>Whole genome shotgun sequence of Sphingobacterium mizutaii NBRC 14946.</title>
        <authorList>
            <person name="Hosoyama A."/>
            <person name="Uohara A."/>
            <person name="Ohji S."/>
            <person name="Ichikawa N."/>
        </authorList>
    </citation>
    <scope>NUCLEOTIDE SEQUENCE [LARGE SCALE GENOMIC DNA]</scope>
    <source>
        <strain evidence="1 2">NBRC 14946</strain>
    </source>
</reference>
<evidence type="ECO:0000313" key="1">
    <source>
        <dbReference type="EMBL" id="GEM67161.1"/>
    </source>
</evidence>
<accession>A0ABQ0W2M9</accession>
<keyword evidence="2" id="KW-1185">Reference proteome</keyword>
<organism evidence="1 2">
    <name type="scientific">Sphingobacterium mizutaii NBRC 14946 = DSM 11724</name>
    <dbReference type="NCBI Taxonomy" id="1220576"/>
    <lineage>
        <taxon>Bacteria</taxon>
        <taxon>Pseudomonadati</taxon>
        <taxon>Bacteroidota</taxon>
        <taxon>Sphingobacteriia</taxon>
        <taxon>Sphingobacteriales</taxon>
        <taxon>Sphingobacteriaceae</taxon>
        <taxon>Sphingobacterium</taxon>
    </lineage>
</organism>
<gene>
    <name evidence="1" type="ORF">SMI01S_07670</name>
</gene>
<name>A0ABQ0W2M9_9SPHI</name>
<proteinExistence type="predicted"/>
<dbReference type="RefSeq" id="WP_197700997.1">
    <property type="nucleotide sequence ID" value="NZ_BJXH01000003.1"/>
</dbReference>
<evidence type="ECO:0000313" key="2">
    <source>
        <dbReference type="Proteomes" id="UP000321676"/>
    </source>
</evidence>
<comment type="caution">
    <text evidence="1">The sequence shown here is derived from an EMBL/GenBank/DDBJ whole genome shotgun (WGS) entry which is preliminary data.</text>
</comment>
<dbReference type="Proteomes" id="UP000321676">
    <property type="component" value="Unassembled WGS sequence"/>
</dbReference>
<protein>
    <recommendedName>
        <fullName evidence="3">Transcriptional regulator, AbiEi antitoxin, Type IV TA system</fullName>
    </recommendedName>
</protein>
<sequence length="217" mass="25393">MQIFNMKVEDALLNYREQVLTRQILLSLMNGYQRPNDKISEMMKQGKLIPLKNGLYIPGPELRMDPPNQKLIANHLWGPSYVSLDSALSYWGMIPEKVFEVLSCTTKLAKYYKTPIGRFRYYHVEESYYSLGIKSVKVTERQNVLIASPEKALFDRIILTSGILLRSKLQTESFLFEDLRMDGDQLSMLDVQMMEEWLKFSPKKKSLEWLIRVIKNN</sequence>
<dbReference type="EMBL" id="BJXH01000003">
    <property type="protein sequence ID" value="GEM67161.1"/>
    <property type="molecule type" value="Genomic_DNA"/>
</dbReference>